<protein>
    <submittedName>
        <fullName evidence="4">Kelch repeat and BTB domain containing 13b</fullName>
    </submittedName>
</protein>
<evidence type="ECO:0000313" key="5">
    <source>
        <dbReference type="Proteomes" id="UP001108240"/>
    </source>
</evidence>
<dbReference type="SUPFAM" id="SSF54695">
    <property type="entry name" value="POZ domain"/>
    <property type="match status" value="1"/>
</dbReference>
<sequence>MELTELLDTITLPPARTNNQSVRVGDSVFETNKSLLLRECEYFRALYRSGMVECHQEEIHLRNLKAQGFIIMLAVASGERPILNGEEILEAIECAAFFQAEPLARHLQDLLNSDNCLLMYQACAIYGLLELRESSAQFIRNMYRDLQESLNKLPQELIEHVESLVPSAFVAVGSHSTCSVDELPLAATRTVCYLDEDDEEWKVLTALPVEASTSLAGLTVLDNQLYVVGGVHGVDKIPVDASFCYDVVTNTWSLLPGPRQPRYNFTLIGIEGCLYAIGGESGRTTMSSVEIYNVPTKEWSFAAPLPRPVAGVACTKAMSRIFVCLWKPMEINEIYEYIPNQDVWVLVSTLLKHQSYGHCMVAHRDNLYVIRNGPQDDFLRCLMDCYNITTGQWTSMPGHYGNSKGALFTAVVRGDSVFTLNRTMTLEYAIAGNMWKPCKQMKGFPRNGSVWTFLLRIPKERKEVTVGHLISQVCIIAVSHFGMFR</sequence>
<accession>A0A8C1HZ97</accession>
<dbReference type="Pfam" id="PF24681">
    <property type="entry name" value="Kelch_KLHDC2_KLHL20_DRC7"/>
    <property type="match status" value="1"/>
</dbReference>
<keyword evidence="2" id="KW-0677">Repeat</keyword>
<evidence type="ECO:0000259" key="3">
    <source>
        <dbReference type="PROSITE" id="PS50097"/>
    </source>
</evidence>
<dbReference type="Gene3D" id="3.30.710.10">
    <property type="entry name" value="Potassium Channel Kv1.1, Chain A"/>
    <property type="match status" value="1"/>
</dbReference>
<dbReference type="Ensembl" id="ENSCCRT00000093496.2">
    <property type="protein sequence ID" value="ENSCCRP00000086065.2"/>
    <property type="gene ID" value="ENSCCRG00000046866.2"/>
</dbReference>
<dbReference type="Pfam" id="PF00651">
    <property type="entry name" value="BTB"/>
    <property type="match status" value="1"/>
</dbReference>
<dbReference type="SMART" id="SM00225">
    <property type="entry name" value="BTB"/>
    <property type="match status" value="1"/>
</dbReference>
<evidence type="ECO:0000313" key="4">
    <source>
        <dbReference type="Ensembl" id="ENSCCRP00000086065.2"/>
    </source>
</evidence>
<evidence type="ECO:0000256" key="2">
    <source>
        <dbReference type="ARBA" id="ARBA00022737"/>
    </source>
</evidence>
<organism evidence="4 5">
    <name type="scientific">Cyprinus carpio carpio</name>
    <dbReference type="NCBI Taxonomy" id="630221"/>
    <lineage>
        <taxon>Eukaryota</taxon>
        <taxon>Metazoa</taxon>
        <taxon>Chordata</taxon>
        <taxon>Craniata</taxon>
        <taxon>Vertebrata</taxon>
        <taxon>Euteleostomi</taxon>
        <taxon>Actinopterygii</taxon>
        <taxon>Neopterygii</taxon>
        <taxon>Teleostei</taxon>
        <taxon>Ostariophysi</taxon>
        <taxon>Cypriniformes</taxon>
        <taxon>Cyprinidae</taxon>
        <taxon>Cyprininae</taxon>
        <taxon>Cyprinus</taxon>
    </lineage>
</organism>
<dbReference type="PANTHER" id="PTHR46375:SF5">
    <property type="entry name" value="KELCH REPEAT AND BTB DOMAIN-CONTAINING PROTEIN 13-RELATED"/>
    <property type="match status" value="1"/>
</dbReference>
<dbReference type="InterPro" id="IPR015915">
    <property type="entry name" value="Kelch-typ_b-propeller"/>
</dbReference>
<dbReference type="SMART" id="SM00612">
    <property type="entry name" value="Kelch"/>
    <property type="match status" value="2"/>
</dbReference>
<dbReference type="PANTHER" id="PTHR46375">
    <property type="entry name" value="KELCH REPEAT AND BTB DOMAIN-CONTAINING PROTEIN 13-RELATED"/>
    <property type="match status" value="1"/>
</dbReference>
<dbReference type="InterPro" id="IPR006652">
    <property type="entry name" value="Kelch_1"/>
</dbReference>
<reference evidence="4" key="1">
    <citation type="submission" date="2025-08" db="UniProtKB">
        <authorList>
            <consortium name="Ensembl"/>
        </authorList>
    </citation>
    <scope>IDENTIFICATION</scope>
</reference>
<evidence type="ECO:0000256" key="1">
    <source>
        <dbReference type="ARBA" id="ARBA00022441"/>
    </source>
</evidence>
<dbReference type="Gene3D" id="2.120.10.80">
    <property type="entry name" value="Kelch-type beta propeller"/>
    <property type="match status" value="1"/>
</dbReference>
<dbReference type="Proteomes" id="UP001108240">
    <property type="component" value="Unplaced"/>
</dbReference>
<dbReference type="InterPro" id="IPR052392">
    <property type="entry name" value="Kelch-BTB_domain-containing"/>
</dbReference>
<proteinExistence type="predicted"/>
<feature type="domain" description="BTB" evidence="3">
    <location>
        <begin position="18"/>
        <end position="73"/>
    </location>
</feature>
<dbReference type="PROSITE" id="PS50097">
    <property type="entry name" value="BTB"/>
    <property type="match status" value="1"/>
</dbReference>
<dbReference type="InterPro" id="IPR011333">
    <property type="entry name" value="SKP1/BTB/POZ_sf"/>
</dbReference>
<keyword evidence="5" id="KW-1185">Reference proteome</keyword>
<keyword evidence="1" id="KW-0880">Kelch repeat</keyword>
<reference evidence="4" key="2">
    <citation type="submission" date="2025-09" db="UniProtKB">
        <authorList>
            <consortium name="Ensembl"/>
        </authorList>
    </citation>
    <scope>IDENTIFICATION</scope>
</reference>
<dbReference type="InterPro" id="IPR000210">
    <property type="entry name" value="BTB/POZ_dom"/>
</dbReference>
<dbReference type="AlphaFoldDB" id="A0A8C1HZ97"/>
<dbReference type="GeneTree" id="ENSGT00940000168446"/>
<name>A0A8C1HZ97_CYPCA</name>
<dbReference type="OMA" id="WSEFPSP"/>
<dbReference type="SUPFAM" id="SSF117281">
    <property type="entry name" value="Kelch motif"/>
    <property type="match status" value="1"/>
</dbReference>